<dbReference type="InterPro" id="IPR036388">
    <property type="entry name" value="WH-like_DNA-bd_sf"/>
</dbReference>
<evidence type="ECO:0000259" key="5">
    <source>
        <dbReference type="PROSITE" id="PS51078"/>
    </source>
</evidence>
<dbReference type="Gene3D" id="1.10.10.10">
    <property type="entry name" value="Winged helix-like DNA-binding domain superfamily/Winged helix DNA-binding domain"/>
    <property type="match status" value="1"/>
</dbReference>
<dbReference type="PROSITE" id="PS51077">
    <property type="entry name" value="HTH_ICLR"/>
    <property type="match status" value="1"/>
</dbReference>
<dbReference type="EMBL" id="VAVY01000002">
    <property type="protein sequence ID" value="TMM64331.1"/>
    <property type="molecule type" value="Genomic_DNA"/>
</dbReference>
<keyword evidence="3" id="KW-0804">Transcription</keyword>
<evidence type="ECO:0000313" key="7">
    <source>
        <dbReference type="Proteomes" id="UP000310095"/>
    </source>
</evidence>
<dbReference type="SMART" id="SM00346">
    <property type="entry name" value="HTH_ICLR"/>
    <property type="match status" value="1"/>
</dbReference>
<accession>A0ABY2VHS7</accession>
<sequence>MRRFRDNIFPLFPRIRCVVNRHCARHQPLPEAPMQDPNDSPEQAPKDRKFVEALARGLEVLRAFTHGHAVRGNQDIARITGLPKPTVSRLTYTLTQLGYLKYNQDLEKYQLDSAVLALGYAYSASLRVRQLGKPFMDEFSRRTNTTVSLTCRDRLSMIHVDSSRPPEVASLRMEPGLRLPLATSAAGRAYLAATPKIERDHLLGEVAKKLGDEWPALEKSLEDSFREYEEFGFCLSLGEWDRNVNGAGVPLRLADGSIMALTCGAPSFQLSSEKLESSLAHQLVMLARDLESLGV</sequence>
<proteinExistence type="predicted"/>
<evidence type="ECO:0000256" key="3">
    <source>
        <dbReference type="ARBA" id="ARBA00023163"/>
    </source>
</evidence>
<dbReference type="PROSITE" id="PS51078">
    <property type="entry name" value="ICLR_ED"/>
    <property type="match status" value="1"/>
</dbReference>
<gene>
    <name evidence="6" type="ORF">FEF10_13965</name>
</gene>
<keyword evidence="7" id="KW-1185">Reference proteome</keyword>
<dbReference type="InterPro" id="IPR014757">
    <property type="entry name" value="Tscrpt_reg_IclR_C"/>
</dbReference>
<dbReference type="InterPro" id="IPR005471">
    <property type="entry name" value="Tscrpt_reg_IclR_N"/>
</dbReference>
<evidence type="ECO:0000256" key="1">
    <source>
        <dbReference type="ARBA" id="ARBA00023015"/>
    </source>
</evidence>
<comment type="caution">
    <text evidence="6">The sequence shown here is derived from an EMBL/GenBank/DDBJ whole genome shotgun (WGS) entry which is preliminary data.</text>
</comment>
<dbReference type="PANTHER" id="PTHR30136">
    <property type="entry name" value="HELIX-TURN-HELIX TRANSCRIPTIONAL REGULATOR, ICLR FAMILY"/>
    <property type="match status" value="1"/>
</dbReference>
<organism evidence="6 7">
    <name type="scientific">Pseudomonas protegens</name>
    <dbReference type="NCBI Taxonomy" id="380021"/>
    <lineage>
        <taxon>Bacteria</taxon>
        <taxon>Pseudomonadati</taxon>
        <taxon>Pseudomonadota</taxon>
        <taxon>Gammaproteobacteria</taxon>
        <taxon>Pseudomonadales</taxon>
        <taxon>Pseudomonadaceae</taxon>
        <taxon>Pseudomonas</taxon>
    </lineage>
</organism>
<dbReference type="SUPFAM" id="SSF46785">
    <property type="entry name" value="Winged helix' DNA-binding domain"/>
    <property type="match status" value="1"/>
</dbReference>
<dbReference type="Pfam" id="PF01614">
    <property type="entry name" value="IclR_C"/>
    <property type="match status" value="1"/>
</dbReference>
<reference evidence="6 7" key="1">
    <citation type="submission" date="2019-05" db="EMBL/GenBank/DDBJ databases">
        <title>Identification and Biocontrol Activity Analysis of Biocontrol Strain PF-1 Based on Genome-wide Data.</title>
        <authorList>
            <person name="Qi J."/>
        </authorList>
    </citation>
    <scope>NUCLEOTIDE SEQUENCE [LARGE SCALE GENOMIC DNA]</scope>
    <source>
        <strain evidence="6 7">PF-1</strain>
    </source>
</reference>
<dbReference type="Pfam" id="PF09339">
    <property type="entry name" value="HTH_IclR"/>
    <property type="match status" value="1"/>
</dbReference>
<keyword evidence="1" id="KW-0805">Transcription regulation</keyword>
<dbReference type="PANTHER" id="PTHR30136:SF33">
    <property type="entry name" value="TRANSCRIPTIONAL REGULATORY PROTEIN"/>
    <property type="match status" value="1"/>
</dbReference>
<evidence type="ECO:0000256" key="2">
    <source>
        <dbReference type="ARBA" id="ARBA00023125"/>
    </source>
</evidence>
<dbReference type="Gene3D" id="3.30.450.40">
    <property type="match status" value="1"/>
</dbReference>
<dbReference type="InterPro" id="IPR050707">
    <property type="entry name" value="HTH_MetabolicPath_Reg"/>
</dbReference>
<evidence type="ECO:0000259" key="4">
    <source>
        <dbReference type="PROSITE" id="PS51077"/>
    </source>
</evidence>
<protein>
    <submittedName>
        <fullName evidence="6">IclR family transcriptional regulator</fullName>
    </submittedName>
</protein>
<dbReference type="InterPro" id="IPR036390">
    <property type="entry name" value="WH_DNA-bd_sf"/>
</dbReference>
<feature type="domain" description="IclR-ED" evidence="5">
    <location>
        <begin position="114"/>
        <end position="295"/>
    </location>
</feature>
<name>A0ABY2VHS7_9PSED</name>
<dbReference type="SUPFAM" id="SSF55781">
    <property type="entry name" value="GAF domain-like"/>
    <property type="match status" value="1"/>
</dbReference>
<keyword evidence="2" id="KW-0238">DNA-binding</keyword>
<dbReference type="InterPro" id="IPR029016">
    <property type="entry name" value="GAF-like_dom_sf"/>
</dbReference>
<evidence type="ECO:0000313" key="6">
    <source>
        <dbReference type="EMBL" id="TMM64331.1"/>
    </source>
</evidence>
<dbReference type="Proteomes" id="UP000310095">
    <property type="component" value="Unassembled WGS sequence"/>
</dbReference>
<feature type="domain" description="HTH iclR-type" evidence="4">
    <location>
        <begin position="51"/>
        <end position="113"/>
    </location>
</feature>